<name>A0A9D6YZN6_9BACT</name>
<comment type="caution">
    <text evidence="1">The sequence shown here is derived from an EMBL/GenBank/DDBJ whole genome shotgun (WGS) entry which is preliminary data.</text>
</comment>
<dbReference type="Proteomes" id="UP000807825">
    <property type="component" value="Unassembled WGS sequence"/>
</dbReference>
<dbReference type="EMBL" id="JACRDE010000171">
    <property type="protein sequence ID" value="MBI5249028.1"/>
    <property type="molecule type" value="Genomic_DNA"/>
</dbReference>
<proteinExistence type="predicted"/>
<evidence type="ECO:0000313" key="2">
    <source>
        <dbReference type="Proteomes" id="UP000807825"/>
    </source>
</evidence>
<organism evidence="1 2">
    <name type="scientific">Desulfomonile tiedjei</name>
    <dbReference type="NCBI Taxonomy" id="2358"/>
    <lineage>
        <taxon>Bacteria</taxon>
        <taxon>Pseudomonadati</taxon>
        <taxon>Thermodesulfobacteriota</taxon>
        <taxon>Desulfomonilia</taxon>
        <taxon>Desulfomonilales</taxon>
        <taxon>Desulfomonilaceae</taxon>
        <taxon>Desulfomonile</taxon>
    </lineage>
</organism>
<dbReference type="AlphaFoldDB" id="A0A9D6YZN6"/>
<evidence type="ECO:0000313" key="1">
    <source>
        <dbReference type="EMBL" id="MBI5249028.1"/>
    </source>
</evidence>
<reference evidence="1" key="1">
    <citation type="submission" date="2020-07" db="EMBL/GenBank/DDBJ databases">
        <title>Huge and variable diversity of episymbiotic CPR bacteria and DPANN archaea in groundwater ecosystems.</title>
        <authorList>
            <person name="He C.Y."/>
            <person name="Keren R."/>
            <person name="Whittaker M."/>
            <person name="Farag I.F."/>
            <person name="Doudna J."/>
            <person name="Cate J.H.D."/>
            <person name="Banfield J.F."/>
        </authorList>
    </citation>
    <scope>NUCLEOTIDE SEQUENCE</scope>
    <source>
        <strain evidence="1">NC_groundwater_1664_Pr3_B-0.1um_52_9</strain>
    </source>
</reference>
<accession>A0A9D6YZN6</accession>
<gene>
    <name evidence="1" type="ORF">HY912_05990</name>
</gene>
<protein>
    <submittedName>
        <fullName evidence="1">Uncharacterized protein</fullName>
    </submittedName>
</protein>
<sequence length="278" mass="31518">MSHKNNILLVLALIITSWLLIGEGIVRAQDPFSSLIPQVPAIRDAIEADYPGATIPGYPFLHTPRLGAELRVTPIFYNLVNAKFLAPDFGLDLDFKRDLGFVDQAILVQLWGRVQLNRVSVRAYYDGYLRTWRGAGYFFWPDTGVGVDLDLIERRNIKFGIDMDMSWQRPTLSISSPLHGNFFIEGPRPVTFGVHGWYNPQGIPVISPVFEMRYRWPIRSGTKFYEFEVAGGLKLPRTVLGDSAVRAGWRNTQIEFDFGGLKADVTLSGIFGEYVFYY</sequence>